<dbReference type="AlphaFoldDB" id="A0AAJ0E8E4"/>
<gene>
    <name evidence="1" type="ORF">CCOS01_00867</name>
</gene>
<name>A0AAJ0E8E4_9PEZI</name>
<dbReference type="RefSeq" id="XP_060320501.1">
    <property type="nucleotide sequence ID" value="XM_060449063.1"/>
</dbReference>
<sequence>MSRMWRLAHSLMEEYVGAPVFGICCLKPKDPASLSSRIARHEEHYEQLQRRHHSILRAYFPSVVAGLPPSQRAVYPQLWYGVRRPRGDEMGWLSMDPSTPHERQPETQSMHALACFSSGTNVLVQLSIGLLLITNLLSSYSPSVRLTRCGTAGDACQGSSV</sequence>
<accession>A0AAJ0E8E4</accession>
<dbReference type="Proteomes" id="UP001240678">
    <property type="component" value="Unassembled WGS sequence"/>
</dbReference>
<evidence type="ECO:0000313" key="2">
    <source>
        <dbReference type="Proteomes" id="UP001240678"/>
    </source>
</evidence>
<dbReference type="GeneID" id="85332610"/>
<keyword evidence="2" id="KW-1185">Reference proteome</keyword>
<comment type="caution">
    <text evidence="1">The sequence shown here is derived from an EMBL/GenBank/DDBJ whole genome shotgun (WGS) entry which is preliminary data.</text>
</comment>
<evidence type="ECO:0000313" key="1">
    <source>
        <dbReference type="EMBL" id="KAK1539553.1"/>
    </source>
</evidence>
<organism evidence="1 2">
    <name type="scientific">Colletotrichum costaricense</name>
    <dbReference type="NCBI Taxonomy" id="1209916"/>
    <lineage>
        <taxon>Eukaryota</taxon>
        <taxon>Fungi</taxon>
        <taxon>Dikarya</taxon>
        <taxon>Ascomycota</taxon>
        <taxon>Pezizomycotina</taxon>
        <taxon>Sordariomycetes</taxon>
        <taxon>Hypocreomycetidae</taxon>
        <taxon>Glomerellales</taxon>
        <taxon>Glomerellaceae</taxon>
        <taxon>Colletotrichum</taxon>
        <taxon>Colletotrichum acutatum species complex</taxon>
    </lineage>
</organism>
<protein>
    <submittedName>
        <fullName evidence="1">Uncharacterized protein</fullName>
    </submittedName>
</protein>
<dbReference type="EMBL" id="MOOE01000001">
    <property type="protein sequence ID" value="KAK1539553.1"/>
    <property type="molecule type" value="Genomic_DNA"/>
</dbReference>
<reference evidence="1 2" key="1">
    <citation type="submission" date="2016-10" db="EMBL/GenBank/DDBJ databases">
        <title>The genome sequence of Colletotrichum fioriniae PJ7.</title>
        <authorList>
            <person name="Baroncelli R."/>
        </authorList>
    </citation>
    <scope>NUCLEOTIDE SEQUENCE [LARGE SCALE GENOMIC DNA]</scope>
    <source>
        <strain evidence="1 2">IMI 309622</strain>
    </source>
</reference>
<proteinExistence type="predicted"/>